<accession>A0ABW3IC75</accession>
<feature type="chain" id="PRO_5046518954" evidence="2">
    <location>
        <begin position="20"/>
        <end position="196"/>
    </location>
</feature>
<dbReference type="SUPFAM" id="SSF56925">
    <property type="entry name" value="OMPA-like"/>
    <property type="match status" value="1"/>
</dbReference>
<evidence type="ECO:0000256" key="1">
    <source>
        <dbReference type="ARBA" id="ARBA00022729"/>
    </source>
</evidence>
<dbReference type="InterPro" id="IPR027385">
    <property type="entry name" value="Beta-barrel_OMP"/>
</dbReference>
<evidence type="ECO:0000259" key="3">
    <source>
        <dbReference type="Pfam" id="PF13505"/>
    </source>
</evidence>
<feature type="signal peptide" evidence="2">
    <location>
        <begin position="1"/>
        <end position="19"/>
    </location>
</feature>
<dbReference type="Pfam" id="PF13505">
    <property type="entry name" value="OMP_b-brl"/>
    <property type="match status" value="1"/>
</dbReference>
<sequence>MKRLIFSALLIFSLSGVQAQESKFGVKGGLNFANLVGDDYGADIRTSIHFGILAEIAITKKFSIQPEILYSGQGTKSEDLTWKLDYLTLPIMVKFLVAEGFSLEAGPYAAYNLISEWKWEDGSMDYKDDTSLIDMGAGIGLEYELPTGVFFQARYNVGMLTIWNINYTMYGFENAPDMEQPQTKNVGLQLSIGYKF</sequence>
<protein>
    <submittedName>
        <fullName evidence="4">Porin family protein</fullName>
    </submittedName>
</protein>
<comment type="caution">
    <text evidence="4">The sequence shown here is derived from an EMBL/GenBank/DDBJ whole genome shotgun (WGS) entry which is preliminary data.</text>
</comment>
<evidence type="ECO:0000313" key="5">
    <source>
        <dbReference type="Proteomes" id="UP001597100"/>
    </source>
</evidence>
<keyword evidence="1 2" id="KW-0732">Signal</keyword>
<reference evidence="5" key="1">
    <citation type="journal article" date="2019" name="Int. J. Syst. Evol. Microbiol.">
        <title>The Global Catalogue of Microorganisms (GCM) 10K type strain sequencing project: providing services to taxonomists for standard genome sequencing and annotation.</title>
        <authorList>
            <consortium name="The Broad Institute Genomics Platform"/>
            <consortium name="The Broad Institute Genome Sequencing Center for Infectious Disease"/>
            <person name="Wu L."/>
            <person name="Ma J."/>
        </authorList>
    </citation>
    <scope>NUCLEOTIDE SEQUENCE [LARGE SCALE GENOMIC DNA]</scope>
    <source>
        <strain evidence="5">CCUG 60898</strain>
    </source>
</reference>
<proteinExistence type="predicted"/>
<dbReference type="RefSeq" id="WP_380736310.1">
    <property type="nucleotide sequence ID" value="NZ_JBHTJP010000002.1"/>
</dbReference>
<name>A0ABW3IC75_9FLAO</name>
<evidence type="ECO:0000313" key="4">
    <source>
        <dbReference type="EMBL" id="MFD0975300.1"/>
    </source>
</evidence>
<dbReference type="EMBL" id="JBHTJP010000002">
    <property type="protein sequence ID" value="MFD0975300.1"/>
    <property type="molecule type" value="Genomic_DNA"/>
</dbReference>
<dbReference type="InterPro" id="IPR011250">
    <property type="entry name" value="OMP/PagP_B-barrel"/>
</dbReference>
<keyword evidence="5" id="KW-1185">Reference proteome</keyword>
<gene>
    <name evidence="4" type="ORF">ACFQ1G_00715</name>
</gene>
<feature type="domain" description="Outer membrane protein beta-barrel" evidence="3">
    <location>
        <begin position="5"/>
        <end position="196"/>
    </location>
</feature>
<organism evidence="4 5">
    <name type="scientific">Salinimicrobium gaetbulicola</name>
    <dbReference type="NCBI Taxonomy" id="999702"/>
    <lineage>
        <taxon>Bacteria</taxon>
        <taxon>Pseudomonadati</taxon>
        <taxon>Bacteroidota</taxon>
        <taxon>Flavobacteriia</taxon>
        <taxon>Flavobacteriales</taxon>
        <taxon>Flavobacteriaceae</taxon>
        <taxon>Salinimicrobium</taxon>
    </lineage>
</organism>
<dbReference type="Proteomes" id="UP001597100">
    <property type="component" value="Unassembled WGS sequence"/>
</dbReference>
<evidence type="ECO:0000256" key="2">
    <source>
        <dbReference type="SAM" id="SignalP"/>
    </source>
</evidence>